<gene>
    <name evidence="2" type="ORF">BU26DRAFT_249165</name>
</gene>
<feature type="compositionally biased region" description="Low complexity" evidence="1">
    <location>
        <begin position="59"/>
        <end position="70"/>
    </location>
</feature>
<feature type="region of interest" description="Disordered" evidence="1">
    <location>
        <begin position="57"/>
        <end position="76"/>
    </location>
</feature>
<reference evidence="2" key="1">
    <citation type="journal article" date="2020" name="Stud. Mycol.">
        <title>101 Dothideomycetes genomes: a test case for predicting lifestyles and emergence of pathogens.</title>
        <authorList>
            <person name="Haridas S."/>
            <person name="Albert R."/>
            <person name="Binder M."/>
            <person name="Bloem J."/>
            <person name="Labutti K."/>
            <person name="Salamov A."/>
            <person name="Andreopoulos B."/>
            <person name="Baker S."/>
            <person name="Barry K."/>
            <person name="Bills G."/>
            <person name="Bluhm B."/>
            <person name="Cannon C."/>
            <person name="Castanera R."/>
            <person name="Culley D."/>
            <person name="Daum C."/>
            <person name="Ezra D."/>
            <person name="Gonzalez J."/>
            <person name="Henrissat B."/>
            <person name="Kuo A."/>
            <person name="Liang C."/>
            <person name="Lipzen A."/>
            <person name="Lutzoni F."/>
            <person name="Magnuson J."/>
            <person name="Mondo S."/>
            <person name="Nolan M."/>
            <person name="Ohm R."/>
            <person name="Pangilinan J."/>
            <person name="Park H.-J."/>
            <person name="Ramirez L."/>
            <person name="Alfaro M."/>
            <person name="Sun H."/>
            <person name="Tritt A."/>
            <person name="Yoshinaga Y."/>
            <person name="Zwiers L.-H."/>
            <person name="Turgeon B."/>
            <person name="Goodwin S."/>
            <person name="Spatafora J."/>
            <person name="Crous P."/>
            <person name="Grigoriev I."/>
        </authorList>
    </citation>
    <scope>NUCLEOTIDE SEQUENCE</scope>
    <source>
        <strain evidence="2">CBS 122368</strain>
    </source>
</reference>
<dbReference type="Proteomes" id="UP000800094">
    <property type="component" value="Unassembled WGS sequence"/>
</dbReference>
<name>A0A6A6INJ0_9PLEO</name>
<organism evidence="2 3">
    <name type="scientific">Trematosphaeria pertusa</name>
    <dbReference type="NCBI Taxonomy" id="390896"/>
    <lineage>
        <taxon>Eukaryota</taxon>
        <taxon>Fungi</taxon>
        <taxon>Dikarya</taxon>
        <taxon>Ascomycota</taxon>
        <taxon>Pezizomycotina</taxon>
        <taxon>Dothideomycetes</taxon>
        <taxon>Pleosporomycetidae</taxon>
        <taxon>Pleosporales</taxon>
        <taxon>Massarineae</taxon>
        <taxon>Trematosphaeriaceae</taxon>
        <taxon>Trematosphaeria</taxon>
    </lineage>
</organism>
<evidence type="ECO:0000313" key="2">
    <source>
        <dbReference type="EMBL" id="KAF2252031.1"/>
    </source>
</evidence>
<dbReference type="RefSeq" id="XP_033687035.1">
    <property type="nucleotide sequence ID" value="XM_033821113.1"/>
</dbReference>
<proteinExistence type="predicted"/>
<dbReference type="EMBL" id="ML987192">
    <property type="protein sequence ID" value="KAF2252031.1"/>
    <property type="molecule type" value="Genomic_DNA"/>
</dbReference>
<keyword evidence="3" id="KW-1185">Reference proteome</keyword>
<dbReference type="AlphaFoldDB" id="A0A6A6INJ0"/>
<dbReference type="GeneID" id="54574443"/>
<evidence type="ECO:0000313" key="3">
    <source>
        <dbReference type="Proteomes" id="UP000800094"/>
    </source>
</evidence>
<evidence type="ECO:0000256" key="1">
    <source>
        <dbReference type="SAM" id="MobiDB-lite"/>
    </source>
</evidence>
<accession>A0A6A6INJ0</accession>
<protein>
    <submittedName>
        <fullName evidence="2">Uncharacterized protein</fullName>
    </submittedName>
</protein>
<sequence length="117" mass="12467">MPDTFLPQPMRIQPRLWRSRSREGAAIVISSAPALAHAASPTLRYLTPSAHLLASSPRSTSLQHSTTSSTVELAENNINHGSRIKVGCSRTARRLPSPRPAGRLSWAAAAIIPGVPG</sequence>